<dbReference type="Pfam" id="PF01548">
    <property type="entry name" value="DEDD_Tnp_IS110"/>
    <property type="match status" value="1"/>
</dbReference>
<gene>
    <name evidence="2" type="ORF">H480_23092</name>
</gene>
<dbReference type="GO" id="GO:0004803">
    <property type="term" value="F:transposase activity"/>
    <property type="evidence" value="ECO:0007669"/>
    <property type="project" value="InterPro"/>
</dbReference>
<dbReference type="GO" id="GO:0003677">
    <property type="term" value="F:DNA binding"/>
    <property type="evidence" value="ECO:0007669"/>
    <property type="project" value="InterPro"/>
</dbReference>
<dbReference type="AlphaFoldDB" id="R1I0T6"/>
<evidence type="ECO:0000313" key="2">
    <source>
        <dbReference type="EMBL" id="EOD66136.1"/>
    </source>
</evidence>
<dbReference type="PANTHER" id="PTHR33055:SF3">
    <property type="entry name" value="PUTATIVE TRANSPOSASE FOR IS117-RELATED"/>
    <property type="match status" value="1"/>
</dbReference>
<evidence type="ECO:0000259" key="1">
    <source>
        <dbReference type="Pfam" id="PF01548"/>
    </source>
</evidence>
<dbReference type="PATRIC" id="fig|1292037.4.peg.4380"/>
<protein>
    <submittedName>
        <fullName evidence="2">Transposase</fullName>
    </submittedName>
</protein>
<keyword evidence="3" id="KW-1185">Reference proteome</keyword>
<accession>R1I0T6</accession>
<comment type="caution">
    <text evidence="2">The sequence shown here is derived from an EMBL/GenBank/DDBJ whole genome shotgun (WGS) entry which is preliminary data.</text>
</comment>
<feature type="domain" description="Transposase IS110-like N-terminal" evidence="1">
    <location>
        <begin position="3"/>
        <end position="121"/>
    </location>
</feature>
<dbReference type="PANTHER" id="PTHR33055">
    <property type="entry name" value="TRANSPOSASE FOR INSERTION SEQUENCE ELEMENT IS1111A"/>
    <property type="match status" value="1"/>
</dbReference>
<sequence length="133" mass="14188">MFAGWDWASGSHDVTVIDQAGTRTDRWALAHAETGIAGTLARLRRHGDPAGLPVAIETTRGLVVDRLLAAGHPVIPIHPNAFNAVRPRWGAARAKSDPGDSFKLADYLRTDGHQLRTLTSRTTCAPTATSCGP</sequence>
<dbReference type="EMBL" id="AOUO01000335">
    <property type="protein sequence ID" value="EOD66136.1"/>
    <property type="molecule type" value="Genomic_DNA"/>
</dbReference>
<dbReference type="Proteomes" id="UP000014139">
    <property type="component" value="Unassembled WGS sequence"/>
</dbReference>
<dbReference type="InterPro" id="IPR047650">
    <property type="entry name" value="Transpos_IS110"/>
</dbReference>
<evidence type="ECO:0000313" key="3">
    <source>
        <dbReference type="Proteomes" id="UP000014139"/>
    </source>
</evidence>
<proteinExistence type="predicted"/>
<dbReference type="InterPro" id="IPR002525">
    <property type="entry name" value="Transp_IS110-like_N"/>
</dbReference>
<reference evidence="2 3" key="1">
    <citation type="submission" date="2013-02" db="EMBL/GenBank/DDBJ databases">
        <title>Draft genome sequence of Amycolatopsis vancoresmycina strain DSM 44592T.</title>
        <authorList>
            <person name="Kumar S."/>
            <person name="Kaur N."/>
            <person name="Kaur C."/>
            <person name="Raghava G.P.S."/>
            <person name="Mayilraj S."/>
        </authorList>
    </citation>
    <scope>NUCLEOTIDE SEQUENCE [LARGE SCALE GENOMIC DNA]</scope>
    <source>
        <strain evidence="2 3">DSM 44592</strain>
    </source>
</reference>
<organism evidence="2 3">
    <name type="scientific">Amycolatopsis vancoresmycina DSM 44592</name>
    <dbReference type="NCBI Taxonomy" id="1292037"/>
    <lineage>
        <taxon>Bacteria</taxon>
        <taxon>Bacillati</taxon>
        <taxon>Actinomycetota</taxon>
        <taxon>Actinomycetes</taxon>
        <taxon>Pseudonocardiales</taxon>
        <taxon>Pseudonocardiaceae</taxon>
        <taxon>Amycolatopsis</taxon>
    </lineage>
</organism>
<name>R1I0T6_9PSEU</name>
<dbReference type="GO" id="GO:0006313">
    <property type="term" value="P:DNA transposition"/>
    <property type="evidence" value="ECO:0007669"/>
    <property type="project" value="InterPro"/>
</dbReference>